<dbReference type="PANTHER" id="PTHR42101:SF1">
    <property type="entry name" value="LOW TEMPERATURE REQUIREMENT A"/>
    <property type="match status" value="1"/>
</dbReference>
<dbReference type="OrthoDB" id="3177213at2759"/>
<gene>
    <name evidence="3" type="ORF">CLAFUR5_05382</name>
</gene>
<keyword evidence="2" id="KW-0812">Transmembrane</keyword>
<feature type="region of interest" description="Disordered" evidence="1">
    <location>
        <begin position="19"/>
        <end position="39"/>
    </location>
</feature>
<keyword evidence="4" id="KW-1185">Reference proteome</keyword>
<evidence type="ECO:0000313" key="3">
    <source>
        <dbReference type="EMBL" id="UJO16513.1"/>
    </source>
</evidence>
<dbReference type="AlphaFoldDB" id="A0A9Q8P7Y3"/>
<dbReference type="Pfam" id="PF06772">
    <property type="entry name" value="LtrA"/>
    <property type="match status" value="1"/>
</dbReference>
<keyword evidence="2" id="KW-1133">Transmembrane helix</keyword>
<dbReference type="InterPro" id="IPR010640">
    <property type="entry name" value="Low_temperature_requirement_A"/>
</dbReference>
<protein>
    <submittedName>
        <fullName evidence="3">Uncharacterized protein</fullName>
    </submittedName>
</protein>
<proteinExistence type="predicted"/>
<feature type="transmembrane region" description="Helical" evidence="2">
    <location>
        <begin position="244"/>
        <end position="265"/>
    </location>
</feature>
<feature type="transmembrane region" description="Helical" evidence="2">
    <location>
        <begin position="143"/>
        <end position="163"/>
    </location>
</feature>
<reference evidence="3" key="1">
    <citation type="submission" date="2021-12" db="EMBL/GenBank/DDBJ databases">
        <authorList>
            <person name="Zaccaron A."/>
            <person name="Stergiopoulos I."/>
        </authorList>
    </citation>
    <scope>NUCLEOTIDE SEQUENCE</scope>
    <source>
        <strain evidence="3">Race5_Kim</strain>
    </source>
</reference>
<keyword evidence="2" id="KW-0472">Membrane</keyword>
<accession>A0A9Q8P7Y3</accession>
<feature type="transmembrane region" description="Helical" evidence="2">
    <location>
        <begin position="209"/>
        <end position="232"/>
    </location>
</feature>
<evidence type="ECO:0000256" key="1">
    <source>
        <dbReference type="SAM" id="MobiDB-lite"/>
    </source>
</evidence>
<evidence type="ECO:0000256" key="2">
    <source>
        <dbReference type="SAM" id="Phobius"/>
    </source>
</evidence>
<dbReference type="RefSeq" id="XP_047760879.1">
    <property type="nucleotide sequence ID" value="XM_047904530.1"/>
</dbReference>
<evidence type="ECO:0000313" key="4">
    <source>
        <dbReference type="Proteomes" id="UP000756132"/>
    </source>
</evidence>
<reference evidence="3" key="2">
    <citation type="journal article" date="2022" name="Microb. Genom.">
        <title>A chromosome-scale genome assembly of the tomato pathogen Cladosporium fulvum reveals a compartmentalized genome architecture and the presence of a dispensable chromosome.</title>
        <authorList>
            <person name="Zaccaron A.Z."/>
            <person name="Chen L.H."/>
            <person name="Samaras A."/>
            <person name="Stergiopoulos I."/>
        </authorList>
    </citation>
    <scope>NUCLEOTIDE SEQUENCE</scope>
    <source>
        <strain evidence="3">Race5_Kim</strain>
    </source>
</reference>
<organism evidence="3 4">
    <name type="scientific">Passalora fulva</name>
    <name type="common">Tomato leaf mold</name>
    <name type="synonym">Cladosporium fulvum</name>
    <dbReference type="NCBI Taxonomy" id="5499"/>
    <lineage>
        <taxon>Eukaryota</taxon>
        <taxon>Fungi</taxon>
        <taxon>Dikarya</taxon>
        <taxon>Ascomycota</taxon>
        <taxon>Pezizomycotina</taxon>
        <taxon>Dothideomycetes</taxon>
        <taxon>Dothideomycetidae</taxon>
        <taxon>Mycosphaerellales</taxon>
        <taxon>Mycosphaerellaceae</taxon>
        <taxon>Fulvia</taxon>
    </lineage>
</organism>
<dbReference type="GeneID" id="71985260"/>
<sequence length="388" mass="43540">MLEVKQSYLPLIKSPVQARKDYQPTRHDESPHEHDDSKPLCDSPCRYNTCIRCPDLTWYQVGMYDVRFAMGSVFERVCTAVQFLVMMGFAICTPNFRLGEQATGENDGEVNTAMIYLRALTIVLCISRLVFVVQYLQTLSALAVIAAVYFVAAMVYLGTFWTLQLDENGKNRPYIIWYTFAVTETLVVTATSCYWRNISFDGTHLIERMSLLTLIILGEGAIATAKACQYVVYAGSTFSFKGSVAVVISCAVLNLYLLYMIYFDWIHEERFGTIRQQIWSILHFPLHTALVLAVEGASQCITWMAATNRKEQLIDEVIKSRSQLVQAANPTDATWHAAARELNATADSLLVKKLQRASDFASTVAGLGYYTQLNVSCIPTIQNGTNDP</sequence>
<dbReference type="KEGG" id="ffu:CLAFUR5_05382"/>
<feature type="transmembrane region" description="Helical" evidence="2">
    <location>
        <begin position="175"/>
        <end position="197"/>
    </location>
</feature>
<feature type="transmembrane region" description="Helical" evidence="2">
    <location>
        <begin position="77"/>
        <end position="96"/>
    </location>
</feature>
<name>A0A9Q8P7Y3_PASFU</name>
<dbReference type="PANTHER" id="PTHR42101">
    <property type="entry name" value="CHROMOSOME 16, WHOLE GENOME SHOTGUN SEQUENCE"/>
    <property type="match status" value="1"/>
</dbReference>
<dbReference type="Proteomes" id="UP000756132">
    <property type="component" value="Chromosome 4"/>
</dbReference>
<dbReference type="EMBL" id="CP090166">
    <property type="protein sequence ID" value="UJO16513.1"/>
    <property type="molecule type" value="Genomic_DNA"/>
</dbReference>
<feature type="transmembrane region" description="Helical" evidence="2">
    <location>
        <begin position="116"/>
        <end position="136"/>
    </location>
</feature>